<dbReference type="EMBL" id="GEDC01030056">
    <property type="protein sequence ID" value="JAS07242.1"/>
    <property type="molecule type" value="Transcribed_RNA"/>
</dbReference>
<gene>
    <name evidence="2" type="ORF">g.7441</name>
</gene>
<protein>
    <recommendedName>
        <fullName evidence="1">Reverse transcriptase Ty1/copia-type domain-containing protein</fullName>
    </recommendedName>
</protein>
<feature type="domain" description="Reverse transcriptase Ty1/copia-type" evidence="1">
    <location>
        <begin position="1"/>
        <end position="193"/>
    </location>
</feature>
<name>A0A1B6C149_9HEMI</name>
<feature type="non-terminal residue" evidence="2">
    <location>
        <position position="1"/>
    </location>
</feature>
<dbReference type="InterPro" id="IPR013103">
    <property type="entry name" value="RVT_2"/>
</dbReference>
<organism evidence="2">
    <name type="scientific">Clastoptera arizonana</name>
    <name type="common">Arizona spittle bug</name>
    <dbReference type="NCBI Taxonomy" id="38151"/>
    <lineage>
        <taxon>Eukaryota</taxon>
        <taxon>Metazoa</taxon>
        <taxon>Ecdysozoa</taxon>
        <taxon>Arthropoda</taxon>
        <taxon>Hexapoda</taxon>
        <taxon>Insecta</taxon>
        <taxon>Pterygota</taxon>
        <taxon>Neoptera</taxon>
        <taxon>Paraneoptera</taxon>
        <taxon>Hemiptera</taxon>
        <taxon>Auchenorrhyncha</taxon>
        <taxon>Cercopoidea</taxon>
        <taxon>Clastopteridae</taxon>
        <taxon>Clastoptera</taxon>
    </lineage>
</organism>
<reference evidence="2" key="1">
    <citation type="submission" date="2015-12" db="EMBL/GenBank/DDBJ databases">
        <title>De novo transcriptome assembly of four potential Pierce s Disease insect vectors from Arizona vineyards.</title>
        <authorList>
            <person name="Tassone E.E."/>
        </authorList>
    </citation>
    <scope>NUCLEOTIDE SEQUENCE</scope>
</reference>
<dbReference type="InterPro" id="IPR043502">
    <property type="entry name" value="DNA/RNA_pol_sf"/>
</dbReference>
<evidence type="ECO:0000259" key="1">
    <source>
        <dbReference type="Pfam" id="PF07727"/>
    </source>
</evidence>
<dbReference type="GO" id="GO:0071897">
    <property type="term" value="P:DNA biosynthetic process"/>
    <property type="evidence" value="ECO:0007669"/>
    <property type="project" value="UniProtKB-ARBA"/>
</dbReference>
<dbReference type="AlphaFoldDB" id="A0A1B6C149"/>
<accession>A0A1B6C149</accession>
<evidence type="ECO:0000313" key="2">
    <source>
        <dbReference type="EMBL" id="JAS07242.1"/>
    </source>
</evidence>
<dbReference type="Pfam" id="PF07727">
    <property type="entry name" value="RVT_2"/>
    <property type="match status" value="1"/>
</dbReference>
<proteinExistence type="predicted"/>
<dbReference type="SUPFAM" id="SSF56672">
    <property type="entry name" value="DNA/RNA polymerases"/>
    <property type="match status" value="1"/>
</dbReference>
<sequence>RFKARLVARGFEQQKGIEYNETFSPVARHASVRLLLSIAASEAMNIMTFDVKTAFLYGKLDEKIYMHQPEGFDDGTGRLCELLKSIYGLKQSSKNWNEKFTDFLKKLNFECTDDDPCIYYNEDKSILIALFVDDGVITGKNRKQMLDILKKLNQEFELTYDICSENRLNYLGMEIEIKDERIIIKQSSYTQKI</sequence>